<evidence type="ECO:0000313" key="2">
    <source>
        <dbReference type="EMBL" id="TQM12526.1"/>
    </source>
</evidence>
<organism evidence="2 3">
    <name type="scientific">Chryseobacterium aquifrigidense</name>
    <dbReference type="NCBI Taxonomy" id="558021"/>
    <lineage>
        <taxon>Bacteria</taxon>
        <taxon>Pseudomonadati</taxon>
        <taxon>Bacteroidota</taxon>
        <taxon>Flavobacteriia</taxon>
        <taxon>Flavobacteriales</taxon>
        <taxon>Weeksellaceae</taxon>
        <taxon>Chryseobacterium group</taxon>
        <taxon>Chryseobacterium</taxon>
    </lineage>
</organism>
<comment type="caution">
    <text evidence="2">The sequence shown here is derived from an EMBL/GenBank/DDBJ whole genome shotgun (WGS) entry which is preliminary data.</text>
</comment>
<feature type="transmembrane region" description="Helical" evidence="1">
    <location>
        <begin position="12"/>
        <end position="36"/>
    </location>
</feature>
<reference evidence="2 3" key="1">
    <citation type="submission" date="2019-06" db="EMBL/GenBank/DDBJ databases">
        <title>Sorghum-associated microbial communities from plants grown in Nebraska, USA.</title>
        <authorList>
            <person name="Schachtman D."/>
        </authorList>
    </citation>
    <scope>NUCLEOTIDE SEQUENCE [LARGE SCALE GENOMIC DNA]</scope>
    <source>
        <strain evidence="2 3">110</strain>
    </source>
</reference>
<dbReference type="Proteomes" id="UP000316437">
    <property type="component" value="Unassembled WGS sequence"/>
</dbReference>
<evidence type="ECO:0000256" key="1">
    <source>
        <dbReference type="SAM" id="Phobius"/>
    </source>
</evidence>
<dbReference type="EMBL" id="VFPD01000007">
    <property type="protein sequence ID" value="TQM12526.1"/>
    <property type="molecule type" value="Genomic_DNA"/>
</dbReference>
<keyword evidence="1" id="KW-0472">Membrane</keyword>
<sequence>MTQIDTDHVEYFITAYVNLFSFVPTYYLLLITYYLLLISSPSPDSNGYPAAWVEEWVGLSVGVRWREEYEWIAGNSS</sequence>
<accession>A0A543DT77</accession>
<keyword evidence="1" id="KW-0812">Transmembrane</keyword>
<name>A0A543DT77_9FLAO</name>
<evidence type="ECO:0000313" key="3">
    <source>
        <dbReference type="Proteomes" id="UP000316437"/>
    </source>
</evidence>
<protein>
    <submittedName>
        <fullName evidence="2">Uncharacterized protein</fullName>
    </submittedName>
</protein>
<keyword evidence="1" id="KW-1133">Transmembrane helix</keyword>
<proteinExistence type="predicted"/>
<gene>
    <name evidence="2" type="ORF">FB551_4749</name>
</gene>
<dbReference type="AlphaFoldDB" id="A0A543DT77"/>
<keyword evidence="3" id="KW-1185">Reference proteome</keyword>